<sequence>MATATVIGNEDYGYGLGEIVKNTVVFGLVKKLTANLSWRSDKTHSNRYN</sequence>
<name>A0A9N9B564_9GLOM</name>
<comment type="caution">
    <text evidence="1">The sequence shown here is derived from an EMBL/GenBank/DDBJ whole genome shotgun (WGS) entry which is preliminary data.</text>
</comment>
<accession>A0A9N9B564</accession>
<gene>
    <name evidence="1" type="ORF">RFULGI_LOCUS4761</name>
</gene>
<keyword evidence="2" id="KW-1185">Reference proteome</keyword>
<organism evidence="1 2">
    <name type="scientific">Racocetra fulgida</name>
    <dbReference type="NCBI Taxonomy" id="60492"/>
    <lineage>
        <taxon>Eukaryota</taxon>
        <taxon>Fungi</taxon>
        <taxon>Fungi incertae sedis</taxon>
        <taxon>Mucoromycota</taxon>
        <taxon>Glomeromycotina</taxon>
        <taxon>Glomeromycetes</taxon>
        <taxon>Diversisporales</taxon>
        <taxon>Gigasporaceae</taxon>
        <taxon>Racocetra</taxon>
    </lineage>
</organism>
<protein>
    <submittedName>
        <fullName evidence="1">5926_t:CDS:1</fullName>
    </submittedName>
</protein>
<evidence type="ECO:0000313" key="1">
    <source>
        <dbReference type="EMBL" id="CAG8553786.1"/>
    </source>
</evidence>
<feature type="non-terminal residue" evidence="1">
    <location>
        <position position="49"/>
    </location>
</feature>
<dbReference type="AlphaFoldDB" id="A0A9N9B564"/>
<reference evidence="1" key="1">
    <citation type="submission" date="2021-06" db="EMBL/GenBank/DDBJ databases">
        <authorList>
            <person name="Kallberg Y."/>
            <person name="Tangrot J."/>
            <person name="Rosling A."/>
        </authorList>
    </citation>
    <scope>NUCLEOTIDE SEQUENCE</scope>
    <source>
        <strain evidence="1">IN212</strain>
    </source>
</reference>
<dbReference type="EMBL" id="CAJVPZ010004939">
    <property type="protein sequence ID" value="CAG8553786.1"/>
    <property type="molecule type" value="Genomic_DNA"/>
</dbReference>
<dbReference type="Proteomes" id="UP000789396">
    <property type="component" value="Unassembled WGS sequence"/>
</dbReference>
<evidence type="ECO:0000313" key="2">
    <source>
        <dbReference type="Proteomes" id="UP000789396"/>
    </source>
</evidence>
<proteinExistence type="predicted"/>